<protein>
    <submittedName>
        <fullName evidence="2">PhoX family protein</fullName>
    </submittedName>
</protein>
<name>A0ABZ2M952_9BACT</name>
<dbReference type="EMBL" id="CP089984">
    <property type="protein sequence ID" value="WXB19040.1"/>
    <property type="molecule type" value="Genomic_DNA"/>
</dbReference>
<accession>A0ABZ2M952</accession>
<dbReference type="PANTHER" id="PTHR35399">
    <property type="entry name" value="SLR8030 PROTEIN"/>
    <property type="match status" value="1"/>
</dbReference>
<organism evidence="2 3">
    <name type="scientific">Pendulispora albinea</name>
    <dbReference type="NCBI Taxonomy" id="2741071"/>
    <lineage>
        <taxon>Bacteria</taxon>
        <taxon>Pseudomonadati</taxon>
        <taxon>Myxococcota</taxon>
        <taxon>Myxococcia</taxon>
        <taxon>Myxococcales</taxon>
        <taxon>Sorangiineae</taxon>
        <taxon>Pendulisporaceae</taxon>
        <taxon>Pendulispora</taxon>
    </lineage>
</organism>
<evidence type="ECO:0000313" key="2">
    <source>
        <dbReference type="EMBL" id="WXB19040.1"/>
    </source>
</evidence>
<dbReference type="RefSeq" id="WP_394828663.1">
    <property type="nucleotide sequence ID" value="NZ_CP089984.1"/>
</dbReference>
<sequence>MLVAACSDDGKDGSNGAPGSPGAPGAPGAPGDKGPPGESPDGGKGGGKDDAGKPGHTFAFSPIGAVSTDADKRAVLSFATARIDGNEFNVGYQTELRSRASLAPGVFGRLVAKDGTPLTDPGDGSEVVSPSNDFSSLLPVGGKIWEITHFETTPAAMYLTELKQDYDGYLTPVSTKPIDFAGVDGLWTPCAGSVTPWGTHLGSEEYPPDDKAFQDPSITEAKKFSSSIRDMLRYWKVDATTATADEARKVFKPYNYGYAVEISVDEAGKTTVKKHPAMGRRALELAYVMPDKKTVYLTDDGTNDIFSMFVADNPGDLGAGTLYAAKWNQTSAAGAPHGTATISWIDLGHATDAELADKIATTKFADIFEAAAPKAAAPFCDAGFTSVNTDSGKQECLKLKPGMERLASRFETRRYAAYKGATSEFQKNEGITYDPDTHTLFVAHSSLSNGTESGHATADKGGPDHIKLAKNDCGAVFAFDVGADSTLHSDYVVRSAAALVEGTPLTGAAAYPAGSPYYGNTCSINGIASPDNLTFLPGYNTLIIGEDTGSGHQNDAAWAYNTATKQLTRIFSTPYGSETTGAYWFPNINGHGYLKMQIQHPYGESDEDKVPAKSPERESYTGYIGPFPALTR</sequence>
<dbReference type="Proteomes" id="UP001370348">
    <property type="component" value="Chromosome"/>
</dbReference>
<dbReference type="Pfam" id="PF05787">
    <property type="entry name" value="PhoX"/>
    <property type="match status" value="1"/>
</dbReference>
<gene>
    <name evidence="2" type="ORF">LZC94_17600</name>
</gene>
<proteinExistence type="predicted"/>
<dbReference type="PANTHER" id="PTHR35399:SF2">
    <property type="entry name" value="DUF839 DOMAIN-CONTAINING PROTEIN"/>
    <property type="match status" value="1"/>
</dbReference>
<evidence type="ECO:0000313" key="3">
    <source>
        <dbReference type="Proteomes" id="UP001370348"/>
    </source>
</evidence>
<evidence type="ECO:0000256" key="1">
    <source>
        <dbReference type="SAM" id="MobiDB-lite"/>
    </source>
</evidence>
<keyword evidence="3" id="KW-1185">Reference proteome</keyword>
<reference evidence="2 3" key="1">
    <citation type="submission" date="2021-12" db="EMBL/GenBank/DDBJ databases">
        <title>Discovery of the Pendulisporaceae a myxobacterial family with distinct sporulation behavior and unique specialized metabolism.</title>
        <authorList>
            <person name="Garcia R."/>
            <person name="Popoff A."/>
            <person name="Bader C.D."/>
            <person name="Loehr J."/>
            <person name="Walesch S."/>
            <person name="Walt C."/>
            <person name="Boldt J."/>
            <person name="Bunk B."/>
            <person name="Haeckl F.J.F.P.J."/>
            <person name="Gunesch A.P."/>
            <person name="Birkelbach J."/>
            <person name="Nuebel U."/>
            <person name="Pietschmann T."/>
            <person name="Bach T."/>
            <person name="Mueller R."/>
        </authorList>
    </citation>
    <scope>NUCLEOTIDE SEQUENCE [LARGE SCALE GENOMIC DNA]</scope>
    <source>
        <strain evidence="2 3">MSr11954</strain>
    </source>
</reference>
<feature type="region of interest" description="Disordered" evidence="1">
    <location>
        <begin position="604"/>
        <end position="632"/>
    </location>
</feature>
<feature type="compositionally biased region" description="Basic and acidic residues" evidence="1">
    <location>
        <begin position="608"/>
        <end position="619"/>
    </location>
</feature>
<dbReference type="InterPro" id="IPR008557">
    <property type="entry name" value="PhoX"/>
</dbReference>
<feature type="region of interest" description="Disordered" evidence="1">
    <location>
        <begin position="1"/>
        <end position="62"/>
    </location>
</feature>